<dbReference type="SUPFAM" id="SSF54849">
    <property type="entry name" value="GroEL-intermediate domain like"/>
    <property type="match status" value="1"/>
</dbReference>
<dbReference type="InterPro" id="IPR054827">
    <property type="entry name" value="thermosome_alpha"/>
</dbReference>
<evidence type="ECO:0000256" key="4">
    <source>
        <dbReference type="ARBA" id="ARBA00022741"/>
    </source>
</evidence>
<evidence type="ECO:0000256" key="1">
    <source>
        <dbReference type="ARBA" id="ARBA00004496"/>
    </source>
</evidence>
<evidence type="ECO:0000256" key="8">
    <source>
        <dbReference type="ARBA" id="ARBA00033325"/>
    </source>
</evidence>
<dbReference type="GO" id="GO:0051082">
    <property type="term" value="F:unfolded protein binding"/>
    <property type="evidence" value="ECO:0007669"/>
    <property type="project" value="InterPro"/>
</dbReference>
<evidence type="ECO:0000256" key="9">
    <source>
        <dbReference type="RuleBase" id="RU004187"/>
    </source>
</evidence>
<evidence type="ECO:0000313" key="11">
    <source>
        <dbReference type="Proteomes" id="UP000008281"/>
    </source>
</evidence>
<evidence type="ECO:0000256" key="5">
    <source>
        <dbReference type="ARBA" id="ARBA00022840"/>
    </source>
</evidence>
<dbReference type="PRINTS" id="PR00304">
    <property type="entry name" value="TCOMPLEXTCP1"/>
</dbReference>
<dbReference type="Gene3D" id="3.30.260.10">
    <property type="entry name" value="TCP-1-like chaperonin intermediate domain"/>
    <property type="match status" value="1"/>
</dbReference>
<accession>E3MCY6</accession>
<name>E3MCY6_CAERE</name>
<keyword evidence="4 9" id="KW-0547">Nucleotide-binding</keyword>
<keyword evidence="5 9" id="KW-0067">ATP-binding</keyword>
<dbReference type="GO" id="GO:0140662">
    <property type="term" value="F:ATP-dependent protein folding chaperone"/>
    <property type="evidence" value="ECO:0007669"/>
    <property type="project" value="InterPro"/>
</dbReference>
<evidence type="ECO:0000313" key="10">
    <source>
        <dbReference type="EMBL" id="EFO98580.1"/>
    </source>
</evidence>
<dbReference type="GO" id="GO:0005524">
    <property type="term" value="F:ATP binding"/>
    <property type="evidence" value="ECO:0007669"/>
    <property type="project" value="UniProtKB-KW"/>
</dbReference>
<dbReference type="AlphaFoldDB" id="E3MCY6"/>
<dbReference type="EMBL" id="DS268435">
    <property type="protein sequence ID" value="EFO98580.1"/>
    <property type="molecule type" value="Genomic_DNA"/>
</dbReference>
<keyword evidence="6 9" id="KW-0143">Chaperone</keyword>
<dbReference type="NCBIfam" id="NF041082">
    <property type="entry name" value="thermosome_alpha"/>
    <property type="match status" value="1"/>
</dbReference>
<dbReference type="FunFam" id="1.10.560.10:FF:000049">
    <property type="entry name" value="T-complex protein 1 subunitTheta, putative"/>
    <property type="match status" value="1"/>
</dbReference>
<dbReference type="InterPro" id="IPR027409">
    <property type="entry name" value="GroEL-like_apical_dom_sf"/>
</dbReference>
<dbReference type="PROSITE" id="PS00750">
    <property type="entry name" value="TCP1_1"/>
    <property type="match status" value="1"/>
</dbReference>
<dbReference type="InterPro" id="IPR002194">
    <property type="entry name" value="Chaperonin_TCP-1_CS"/>
</dbReference>
<evidence type="ECO:0000256" key="7">
    <source>
        <dbReference type="ARBA" id="ARBA00024086"/>
    </source>
</evidence>
<keyword evidence="11" id="KW-1185">Reference proteome</keyword>
<dbReference type="OMA" id="SHPQMPH"/>
<dbReference type="PROSITE" id="PS00751">
    <property type="entry name" value="TCP1_2"/>
    <property type="match status" value="1"/>
</dbReference>
<dbReference type="Proteomes" id="UP000008281">
    <property type="component" value="Unassembled WGS sequence"/>
</dbReference>
<dbReference type="STRING" id="31234.E3MCY6"/>
<dbReference type="InterPro" id="IPR017998">
    <property type="entry name" value="Chaperone_TCP-1"/>
</dbReference>
<organism evidence="11">
    <name type="scientific">Caenorhabditis remanei</name>
    <name type="common">Caenorhabditis vulgaris</name>
    <dbReference type="NCBI Taxonomy" id="31234"/>
    <lineage>
        <taxon>Eukaryota</taxon>
        <taxon>Metazoa</taxon>
        <taxon>Ecdysozoa</taxon>
        <taxon>Nematoda</taxon>
        <taxon>Chromadorea</taxon>
        <taxon>Rhabditida</taxon>
        <taxon>Rhabditina</taxon>
        <taxon>Rhabditomorpha</taxon>
        <taxon>Rhabditoidea</taxon>
        <taxon>Rhabditidae</taxon>
        <taxon>Peloderinae</taxon>
        <taxon>Caenorhabditis</taxon>
    </lineage>
</organism>
<dbReference type="GO" id="GO:0005832">
    <property type="term" value="C:chaperonin-containing T-complex"/>
    <property type="evidence" value="ECO:0007669"/>
    <property type="project" value="EnsemblMetazoa"/>
</dbReference>
<dbReference type="InterPro" id="IPR002423">
    <property type="entry name" value="Cpn60/GroEL/TCP-1"/>
</dbReference>
<dbReference type="SUPFAM" id="SSF52029">
    <property type="entry name" value="GroEL apical domain-like"/>
    <property type="match status" value="1"/>
</dbReference>
<evidence type="ECO:0000256" key="2">
    <source>
        <dbReference type="ARBA" id="ARBA00008020"/>
    </source>
</evidence>
<dbReference type="NCBIfam" id="NF041083">
    <property type="entry name" value="thermosome_beta"/>
    <property type="match status" value="1"/>
</dbReference>
<dbReference type="InterPro" id="IPR012718">
    <property type="entry name" value="Chap_CCT_epsi"/>
</dbReference>
<dbReference type="InterPro" id="IPR027413">
    <property type="entry name" value="GROEL-like_equatorial_sf"/>
</dbReference>
<dbReference type="eggNOG" id="KOG0357">
    <property type="taxonomic scope" value="Eukaryota"/>
</dbReference>
<comment type="subcellular location">
    <subcellularLocation>
        <location evidence="1">Cytoplasm</location>
    </subcellularLocation>
</comment>
<dbReference type="Gene3D" id="3.50.7.10">
    <property type="entry name" value="GroEL"/>
    <property type="match status" value="1"/>
</dbReference>
<proteinExistence type="inferred from homology"/>
<dbReference type="InParanoid" id="E3MCY6"/>
<dbReference type="InterPro" id="IPR027410">
    <property type="entry name" value="TCP-1-like_intermed_sf"/>
</dbReference>
<dbReference type="FunFam" id="3.50.7.10:FF:000003">
    <property type="entry name" value="T-complex protein 1 subunit epsilon"/>
    <property type="match status" value="1"/>
</dbReference>
<dbReference type="Gene3D" id="1.10.560.10">
    <property type="entry name" value="GroEL-like equatorial domain"/>
    <property type="match status" value="1"/>
</dbReference>
<evidence type="ECO:0000256" key="3">
    <source>
        <dbReference type="ARBA" id="ARBA00022490"/>
    </source>
</evidence>
<dbReference type="FunCoup" id="E3MCY6">
    <property type="interactions" value="2969"/>
</dbReference>
<dbReference type="GO" id="GO:0016887">
    <property type="term" value="F:ATP hydrolysis activity"/>
    <property type="evidence" value="ECO:0007669"/>
    <property type="project" value="InterPro"/>
</dbReference>
<dbReference type="SUPFAM" id="SSF48592">
    <property type="entry name" value="GroEL equatorial domain-like"/>
    <property type="match status" value="1"/>
</dbReference>
<dbReference type="InterPro" id="IPR053374">
    <property type="entry name" value="TCP-1_chaperonin"/>
</dbReference>
<sequence>MAQASAQLLFDESGQPFIVMREQENQKRITGVEAVKSHILAARAVANTLRTSLGPRGLDKMLVSPDGDVTITNDGATIMEKMDVQHHVAKLMVELSKSQDHEIGDGTTGVVVLAGALLEEAEKLIDRGIHPIKIADGFDLACKKALETLDSISDKFPVENRERLVETAQTSLGSKIVNRSIRQFAEIAVDAVLSVADVETKDVNFEMIKMEGKVGGRLEDTILVKGIVIDKTMSHPQMPKELKNAKSTLFMFNLQVAILTCPFEPPKPKTKHKLDITSTEDFKALREYERETFETMIRQVKESGATLAICQWGFDDEANHLLQANDLPAVRWVGGPEIELLAIATNARIVPRFSELTKEKLGTAGLVREITFGAAKDRMLSIEQCPNNKAVTIFVRGGNKMVSWSYSSIFRIFKFQIIDEAKRALHDALCVIRNLVRDSRIVYGGGSAELAAAIQVAKEADRIDGIEQYAFRAFADALESIPMALAENSGLAPIEALSDLKAKQIETKNSFLGIDAVFAGTNDMKEQKVIETLLSKREQISLATQVVRMILKIDDVRVPDDEKMGSY</sequence>
<dbReference type="CDD" id="cd03339">
    <property type="entry name" value="TCP1_epsilon"/>
    <property type="match status" value="1"/>
</dbReference>
<dbReference type="OrthoDB" id="10248520at2759"/>
<keyword evidence="3" id="KW-0963">Cytoplasm</keyword>
<dbReference type="Pfam" id="PF00118">
    <property type="entry name" value="Cpn60_TCP1"/>
    <property type="match status" value="1"/>
</dbReference>
<dbReference type="FunFam" id="1.10.560.10:FF:000053">
    <property type="entry name" value="T-complex protein 1 subunit delta"/>
    <property type="match status" value="1"/>
</dbReference>
<dbReference type="HOGENOM" id="CLU_008891_7_2_1"/>
<reference evidence="10" key="1">
    <citation type="submission" date="2007-07" db="EMBL/GenBank/DDBJ databases">
        <title>PCAP assembly of the Caenorhabditis remanei genome.</title>
        <authorList>
            <consortium name="The Caenorhabditis remanei Sequencing Consortium"/>
            <person name="Wilson R.K."/>
        </authorList>
    </citation>
    <scope>NUCLEOTIDE SEQUENCE [LARGE SCALE GENOMIC DNA]</scope>
    <source>
        <strain evidence="10">PB4641</strain>
    </source>
</reference>
<protein>
    <recommendedName>
        <fullName evidence="7">T-complex protein 1 subunit epsilon</fullName>
    </recommendedName>
    <alternativeName>
        <fullName evidence="8">CCT-epsilon</fullName>
    </alternativeName>
</protein>
<dbReference type="NCBIfam" id="TIGR02343">
    <property type="entry name" value="chap_CCT_epsi"/>
    <property type="match status" value="1"/>
</dbReference>
<comment type="similarity">
    <text evidence="2 9">Belongs to the TCP-1 chaperonin family.</text>
</comment>
<evidence type="ECO:0000256" key="6">
    <source>
        <dbReference type="ARBA" id="ARBA00023186"/>
    </source>
</evidence>
<dbReference type="PANTHER" id="PTHR11353">
    <property type="entry name" value="CHAPERONIN"/>
    <property type="match status" value="1"/>
</dbReference>
<gene>
    <name evidence="10" type="primary">Cre-cct-5</name>
    <name evidence="10" type="ORF">CRE_20255</name>
</gene>
<dbReference type="PROSITE" id="PS00995">
    <property type="entry name" value="TCP1_3"/>
    <property type="match status" value="1"/>
</dbReference>